<evidence type="ECO:0000259" key="9">
    <source>
        <dbReference type="Pfam" id="PF17917"/>
    </source>
</evidence>
<dbReference type="AlphaFoldDB" id="A0A2P4XUP6"/>
<evidence type="ECO:0000256" key="2">
    <source>
        <dbReference type="ARBA" id="ARBA00022695"/>
    </source>
</evidence>
<dbReference type="GO" id="GO:0003964">
    <property type="term" value="F:RNA-directed DNA polymerase activity"/>
    <property type="evidence" value="ECO:0007669"/>
    <property type="project" value="UniProtKB-KW"/>
</dbReference>
<dbReference type="PANTHER" id="PTHR37984">
    <property type="entry name" value="PROTEIN CBG26694"/>
    <property type="match status" value="1"/>
</dbReference>
<dbReference type="InterPro" id="IPR043128">
    <property type="entry name" value="Rev_trsase/Diguanyl_cyclase"/>
</dbReference>
<dbReference type="EMBL" id="NCKW01007897">
    <property type="protein sequence ID" value="POM69281.1"/>
    <property type="molecule type" value="Genomic_DNA"/>
</dbReference>
<dbReference type="PANTHER" id="PTHR37984:SF5">
    <property type="entry name" value="PROTEIN NYNRIN-LIKE"/>
    <property type="match status" value="1"/>
</dbReference>
<protein>
    <recommendedName>
        <fullName evidence="12">Reverse transcriptase</fullName>
    </recommendedName>
</protein>
<evidence type="ECO:0000256" key="3">
    <source>
        <dbReference type="ARBA" id="ARBA00022722"/>
    </source>
</evidence>
<name>A0A2P4XUP6_9STRA</name>
<feature type="compositionally biased region" description="Basic and acidic residues" evidence="7">
    <location>
        <begin position="57"/>
        <end position="76"/>
    </location>
</feature>
<dbReference type="InterPro" id="IPR002156">
    <property type="entry name" value="RNaseH_domain"/>
</dbReference>
<evidence type="ECO:0000256" key="4">
    <source>
        <dbReference type="ARBA" id="ARBA00022759"/>
    </source>
</evidence>
<dbReference type="InterPro" id="IPR043502">
    <property type="entry name" value="DNA/RNA_pol_sf"/>
</dbReference>
<keyword evidence="4" id="KW-0255">Endonuclease</keyword>
<dbReference type="InterPro" id="IPR041373">
    <property type="entry name" value="RT_RNaseH"/>
</dbReference>
<dbReference type="Proteomes" id="UP000237271">
    <property type="component" value="Unassembled WGS sequence"/>
</dbReference>
<dbReference type="SUPFAM" id="SSF56672">
    <property type="entry name" value="DNA/RNA polymerases"/>
    <property type="match status" value="1"/>
</dbReference>
<comment type="caution">
    <text evidence="10">The sequence shown here is derived from an EMBL/GenBank/DDBJ whole genome shotgun (WGS) entry which is preliminary data.</text>
</comment>
<keyword evidence="2" id="KW-0548">Nucleotidyltransferase</keyword>
<feature type="region of interest" description="Disordered" evidence="7">
    <location>
        <begin position="573"/>
        <end position="628"/>
    </location>
</feature>
<keyword evidence="1" id="KW-0808">Transferase</keyword>
<proteinExistence type="predicted"/>
<feature type="domain" description="Reverse transcriptase RNase H-like" evidence="9">
    <location>
        <begin position="748"/>
        <end position="817"/>
    </location>
</feature>
<dbReference type="InterPro" id="IPR012337">
    <property type="entry name" value="RNaseH-like_sf"/>
</dbReference>
<evidence type="ECO:0000256" key="1">
    <source>
        <dbReference type="ARBA" id="ARBA00022679"/>
    </source>
</evidence>
<dbReference type="OrthoDB" id="1938096at2759"/>
<reference evidence="10 11" key="1">
    <citation type="journal article" date="2017" name="Genome Biol. Evol.">
        <title>Phytophthora megakarya and P. palmivora, closely related causal agents of cacao black pod rot, underwent increases in genome sizes and gene numbers by different mechanisms.</title>
        <authorList>
            <person name="Ali S.S."/>
            <person name="Shao J."/>
            <person name="Lary D.J."/>
            <person name="Kronmiller B."/>
            <person name="Shen D."/>
            <person name="Strem M.D."/>
            <person name="Amoako-Attah I."/>
            <person name="Akrofi A.Y."/>
            <person name="Begoude B.A."/>
            <person name="Ten Hoopen G.M."/>
            <person name="Coulibaly K."/>
            <person name="Kebe B.I."/>
            <person name="Melnick R.L."/>
            <person name="Guiltinan M.J."/>
            <person name="Tyler B.M."/>
            <person name="Meinhardt L.W."/>
            <person name="Bailey B.A."/>
        </authorList>
    </citation>
    <scope>NUCLEOTIDE SEQUENCE [LARGE SCALE GENOMIC DNA]</scope>
    <source>
        <strain evidence="11">sbr112.9</strain>
    </source>
</reference>
<evidence type="ECO:0000259" key="8">
    <source>
        <dbReference type="Pfam" id="PF13456"/>
    </source>
</evidence>
<dbReference type="GO" id="GO:0003676">
    <property type="term" value="F:nucleic acid binding"/>
    <property type="evidence" value="ECO:0007669"/>
    <property type="project" value="InterPro"/>
</dbReference>
<keyword evidence="6" id="KW-0695">RNA-directed DNA polymerase</keyword>
<evidence type="ECO:0008006" key="12">
    <source>
        <dbReference type="Google" id="ProtNLM"/>
    </source>
</evidence>
<sequence>MEDVERKLMALEIVREEERVTARNIQEFQAGQIRPKEIKTETHASAAAAGASKTQGRTKEPQSAEKTLTRGSEDVKSSLALPSTSKAGSTMLTFRPYTNSATLGMFDEKASIGDRKNWWEKFINMSAQGGWTDQVNLRELKKKMTSPVRNWRGQLPKHVLQDWKKMSTEFRQKSSESALEFFCRLNEAGVKADVRFRKSKKERGEHIKRFIKNLRDSQLKVVLRNQRFRYLEDLEFVLKQNEDLGLDGGYDSYSSQKRDFRADNTTPTRFKSRSRALVSVSEDEGGWESEGHVRFDDDVEEVSAQPEVKIAEWGVLLKLKFQMFPDPIKVSGLGGAQTYITATAMVKITLGMRVVYVMKVWLTNIGEDLEVLLGMDFMYAAGVRLCVREGFVQLPDEEAIMMCGGPDRDHTGLDLPVRPERDAYLQPGEHAIVKIRYGQSNPQREVVWAGRGVRWVTQVIYATKSWAVAVKVVNISQSMLWIGTDLSVARIVECGHFPRAGRYVRPGSPRYKEWQQLIYENTKSTERRRLERRIAAYEESLQPPCVESPEYRWLSKILLRPSPEGTTVRMAQLRMPTSKQPEYEVGQSRPKVNGSTQTTESRNESTQTESDSESSSSDPISLPVSGEGEDILTGRGLRYWNISVSLPKSEFGKLSIPYLLYEISAEGIRAIPRIAKSVQDLPFPSTLKGVQSFLGSLNYYHKFIEDFPVKAAVLYELTDEQIKTGRDLTRAKEAFEILKRKIVSTPLFTGRVLNESEIRYHATEKEVVAVMRVLDVFEALTRDCPIKVYTRYSVLSWLFKSKSADGRCVRWGLILSHWDLEVCKVQRDEDGLAAVLGAGITPREHLDEIAESLIPAKGRVKPLPVISVEMLEEDFKGYVMSFDGAAKTWYSPRKLQVSLLEDVTVNNAEYHKGLILESERGISEIVIVGDSRIVIQQAQGLINCNQPNLQQRVAEYAVLKEKFKSIQLVHVKRDYNQAADYLTSKTLALGEAWTVSDPAELMHLEQVSMIPERIMKPVEVPRKKTTEALVEEPPAEVMKDTHLGAVNIDRSLINRNLWGPSSIKWNDGDVSKLSKTETVV</sequence>
<gene>
    <name evidence="10" type="ORF">PHPALM_14449</name>
</gene>
<dbReference type="GO" id="GO:0004523">
    <property type="term" value="F:RNA-DNA hybrid ribonuclease activity"/>
    <property type="evidence" value="ECO:0007669"/>
    <property type="project" value="InterPro"/>
</dbReference>
<dbReference type="Pfam" id="PF17917">
    <property type="entry name" value="RT_RNaseH"/>
    <property type="match status" value="1"/>
</dbReference>
<keyword evidence="5" id="KW-0378">Hydrolase</keyword>
<feature type="compositionally biased region" description="Low complexity" evidence="7">
    <location>
        <begin position="604"/>
        <end position="618"/>
    </location>
</feature>
<organism evidence="10 11">
    <name type="scientific">Phytophthora palmivora</name>
    <dbReference type="NCBI Taxonomy" id="4796"/>
    <lineage>
        <taxon>Eukaryota</taxon>
        <taxon>Sar</taxon>
        <taxon>Stramenopiles</taxon>
        <taxon>Oomycota</taxon>
        <taxon>Peronosporomycetes</taxon>
        <taxon>Peronosporales</taxon>
        <taxon>Peronosporaceae</taxon>
        <taxon>Phytophthora</taxon>
    </lineage>
</organism>
<dbReference type="SUPFAM" id="SSF53098">
    <property type="entry name" value="Ribonuclease H-like"/>
    <property type="match status" value="1"/>
</dbReference>
<dbReference type="InterPro" id="IPR050951">
    <property type="entry name" value="Retrovirus_Pol_polyprotein"/>
</dbReference>
<dbReference type="Gene3D" id="3.30.70.270">
    <property type="match status" value="1"/>
</dbReference>
<dbReference type="Gene3D" id="3.30.420.10">
    <property type="entry name" value="Ribonuclease H-like superfamily/Ribonuclease H"/>
    <property type="match status" value="1"/>
</dbReference>
<keyword evidence="11" id="KW-1185">Reference proteome</keyword>
<feature type="domain" description="RNase H type-1" evidence="8">
    <location>
        <begin position="912"/>
        <end position="984"/>
    </location>
</feature>
<dbReference type="InterPro" id="IPR036397">
    <property type="entry name" value="RNaseH_sf"/>
</dbReference>
<accession>A0A2P4XUP6</accession>
<evidence type="ECO:0000256" key="6">
    <source>
        <dbReference type="ARBA" id="ARBA00022918"/>
    </source>
</evidence>
<evidence type="ECO:0000313" key="10">
    <source>
        <dbReference type="EMBL" id="POM69281.1"/>
    </source>
</evidence>
<dbReference type="Pfam" id="PF13456">
    <property type="entry name" value="RVT_3"/>
    <property type="match status" value="1"/>
</dbReference>
<feature type="region of interest" description="Disordered" evidence="7">
    <location>
        <begin position="28"/>
        <end position="82"/>
    </location>
</feature>
<evidence type="ECO:0000256" key="7">
    <source>
        <dbReference type="SAM" id="MobiDB-lite"/>
    </source>
</evidence>
<evidence type="ECO:0000256" key="5">
    <source>
        <dbReference type="ARBA" id="ARBA00022801"/>
    </source>
</evidence>
<keyword evidence="3" id="KW-0540">Nuclease</keyword>
<evidence type="ECO:0000313" key="11">
    <source>
        <dbReference type="Proteomes" id="UP000237271"/>
    </source>
</evidence>